<evidence type="ECO:0000313" key="7">
    <source>
        <dbReference type="Proteomes" id="UP000663870"/>
    </source>
</evidence>
<evidence type="ECO:0000313" key="5">
    <source>
        <dbReference type="EMBL" id="CAF0865126.1"/>
    </source>
</evidence>
<dbReference type="AlphaFoldDB" id="A0A815KZH6"/>
<dbReference type="Gene3D" id="2.20.25.240">
    <property type="match status" value="1"/>
</dbReference>
<gene>
    <name evidence="6" type="ORF">JXQ802_LOCUS34770</name>
    <name evidence="5" type="ORF">PYM288_LOCUS7750</name>
</gene>
<feature type="domain" description="FLYWCH-type" evidence="4">
    <location>
        <begin position="3"/>
        <end position="49"/>
    </location>
</feature>
<sequence length="108" mass="12385">MCGHTYHRNKIVKAQNKVYWRCEDRDCGAYIHTTLSNVYLSNNETPHIHEPNMDDVFIQQFKAQVIKRVRSELVTPGVIHSEELAKANMSPSAMANLPIAQSMRKSML</sequence>
<reference evidence="6" key="1">
    <citation type="submission" date="2021-02" db="EMBL/GenBank/DDBJ databases">
        <authorList>
            <person name="Nowell W R."/>
        </authorList>
    </citation>
    <scope>NUCLEOTIDE SEQUENCE</scope>
</reference>
<protein>
    <recommendedName>
        <fullName evidence="4">FLYWCH-type domain-containing protein</fullName>
    </recommendedName>
</protein>
<proteinExistence type="predicted"/>
<keyword evidence="1" id="KW-0479">Metal-binding</keyword>
<dbReference type="Proteomes" id="UP000663854">
    <property type="component" value="Unassembled WGS sequence"/>
</dbReference>
<accession>A0A815KZH6</accession>
<dbReference type="InterPro" id="IPR007588">
    <property type="entry name" value="Znf_FLYWCH"/>
</dbReference>
<keyword evidence="2" id="KW-0863">Zinc-finger</keyword>
<dbReference type="EMBL" id="CAJNOL010001676">
    <property type="protein sequence ID" value="CAF1402195.1"/>
    <property type="molecule type" value="Genomic_DNA"/>
</dbReference>
<evidence type="ECO:0000259" key="4">
    <source>
        <dbReference type="Pfam" id="PF04500"/>
    </source>
</evidence>
<evidence type="ECO:0000256" key="3">
    <source>
        <dbReference type="ARBA" id="ARBA00022833"/>
    </source>
</evidence>
<keyword evidence="3" id="KW-0862">Zinc</keyword>
<evidence type="ECO:0000313" key="6">
    <source>
        <dbReference type="EMBL" id="CAF1402195.1"/>
    </source>
</evidence>
<dbReference type="GO" id="GO:0008270">
    <property type="term" value="F:zinc ion binding"/>
    <property type="evidence" value="ECO:0007669"/>
    <property type="project" value="UniProtKB-KW"/>
</dbReference>
<name>A0A815KZH6_9BILA</name>
<comment type="caution">
    <text evidence="6">The sequence shown here is derived from an EMBL/GenBank/DDBJ whole genome shotgun (WGS) entry which is preliminary data.</text>
</comment>
<organism evidence="6 7">
    <name type="scientific">Rotaria sordida</name>
    <dbReference type="NCBI Taxonomy" id="392033"/>
    <lineage>
        <taxon>Eukaryota</taxon>
        <taxon>Metazoa</taxon>
        <taxon>Spiralia</taxon>
        <taxon>Gnathifera</taxon>
        <taxon>Rotifera</taxon>
        <taxon>Eurotatoria</taxon>
        <taxon>Bdelloidea</taxon>
        <taxon>Philodinida</taxon>
        <taxon>Philodinidae</taxon>
        <taxon>Rotaria</taxon>
    </lineage>
</organism>
<dbReference type="EMBL" id="CAJNOH010000098">
    <property type="protein sequence ID" value="CAF0865126.1"/>
    <property type="molecule type" value="Genomic_DNA"/>
</dbReference>
<evidence type="ECO:0000256" key="2">
    <source>
        <dbReference type="ARBA" id="ARBA00022771"/>
    </source>
</evidence>
<keyword evidence="7" id="KW-1185">Reference proteome</keyword>
<dbReference type="Proteomes" id="UP000663870">
    <property type="component" value="Unassembled WGS sequence"/>
</dbReference>
<dbReference type="Pfam" id="PF04500">
    <property type="entry name" value="FLYWCH"/>
    <property type="match status" value="1"/>
</dbReference>
<evidence type="ECO:0000256" key="1">
    <source>
        <dbReference type="ARBA" id="ARBA00022723"/>
    </source>
</evidence>